<evidence type="ECO:0000313" key="2">
    <source>
        <dbReference type="EMBL" id="KAL1250348.1"/>
    </source>
</evidence>
<organism evidence="2 3">
    <name type="scientific">Cirrhinus molitorella</name>
    <name type="common">mud carp</name>
    <dbReference type="NCBI Taxonomy" id="172907"/>
    <lineage>
        <taxon>Eukaryota</taxon>
        <taxon>Metazoa</taxon>
        <taxon>Chordata</taxon>
        <taxon>Craniata</taxon>
        <taxon>Vertebrata</taxon>
        <taxon>Euteleostomi</taxon>
        <taxon>Actinopterygii</taxon>
        <taxon>Neopterygii</taxon>
        <taxon>Teleostei</taxon>
        <taxon>Ostariophysi</taxon>
        <taxon>Cypriniformes</taxon>
        <taxon>Cyprinidae</taxon>
        <taxon>Labeoninae</taxon>
        <taxon>Labeonini</taxon>
        <taxon>Cirrhinus</taxon>
    </lineage>
</organism>
<dbReference type="EMBL" id="JAYMGO010000023">
    <property type="protein sequence ID" value="KAL1250348.1"/>
    <property type="molecule type" value="Genomic_DNA"/>
</dbReference>
<evidence type="ECO:0000313" key="3">
    <source>
        <dbReference type="Proteomes" id="UP001558613"/>
    </source>
</evidence>
<proteinExistence type="predicted"/>
<keyword evidence="3" id="KW-1185">Reference proteome</keyword>
<evidence type="ECO:0000256" key="1">
    <source>
        <dbReference type="SAM" id="Phobius"/>
    </source>
</evidence>
<reference evidence="2 3" key="1">
    <citation type="submission" date="2023-09" db="EMBL/GenBank/DDBJ databases">
        <authorList>
            <person name="Wang M."/>
        </authorList>
    </citation>
    <scope>NUCLEOTIDE SEQUENCE [LARGE SCALE GENOMIC DNA]</scope>
    <source>
        <strain evidence="2">GT-2023</strain>
        <tissue evidence="2">Liver</tissue>
    </source>
</reference>
<name>A0ABR3LBX4_9TELE</name>
<feature type="transmembrane region" description="Helical" evidence="1">
    <location>
        <begin position="28"/>
        <end position="49"/>
    </location>
</feature>
<keyword evidence="1" id="KW-0812">Transmembrane</keyword>
<comment type="caution">
    <text evidence="2">The sequence shown here is derived from an EMBL/GenBank/DDBJ whole genome shotgun (WGS) entry which is preliminary data.</text>
</comment>
<gene>
    <name evidence="2" type="ORF">QQF64_021353</name>
</gene>
<protein>
    <submittedName>
        <fullName evidence="2">Uncharacterized protein</fullName>
    </submittedName>
</protein>
<keyword evidence="1" id="KW-1133">Transmembrane helix</keyword>
<sequence length="105" mass="11819">MKRICFTRALSIPPEMERRRERGGYSRCYPCVTVPVLILGNLIIAGNSLRIRGHTNCVCHECRLMQHSSSAPSHSLWPTSIIKTRRDNNTAACDKTKCDLNSSCL</sequence>
<accession>A0ABR3LBX4</accession>
<keyword evidence="1" id="KW-0472">Membrane</keyword>
<dbReference type="Proteomes" id="UP001558613">
    <property type="component" value="Unassembled WGS sequence"/>
</dbReference>